<dbReference type="InterPro" id="IPR006433">
    <property type="entry name" value="Prohead_protease"/>
</dbReference>
<dbReference type="SUPFAM" id="SSF50789">
    <property type="entry name" value="Herpes virus serine proteinase, assemblin"/>
    <property type="match status" value="1"/>
</dbReference>
<sequence>MLNDLPIAGYASRFAEADLSDDIVQRGAFSASLLSRADPFPMLFGHQTHQPIGVWDRVVEDDIGLYVEGRILVGSELSASTARLVQTRAVGGLSIGYRTRRATPRAARGRILTEIDLWEVSVVAFPMLRSARITQIGDTPNFDATHHRRFA</sequence>
<protein>
    <submittedName>
        <fullName evidence="5">Protease</fullName>
    </submittedName>
</protein>
<comment type="caution">
    <text evidence="5">The sequence shown here is derived from an EMBL/GenBank/DDBJ whole genome shotgun (WGS) entry which is preliminary data.</text>
</comment>
<evidence type="ECO:0000313" key="5">
    <source>
        <dbReference type="EMBL" id="GGX56076.1"/>
    </source>
</evidence>
<reference evidence="5 6" key="1">
    <citation type="journal article" date="2014" name="Int. J. Syst. Evol. Microbiol.">
        <title>Complete genome sequence of Corynebacterium casei LMG S-19264T (=DSM 44701T), isolated from a smear-ripened cheese.</title>
        <authorList>
            <consortium name="US DOE Joint Genome Institute (JGI-PGF)"/>
            <person name="Walter F."/>
            <person name="Albersmeier A."/>
            <person name="Kalinowski J."/>
            <person name="Ruckert C."/>
        </authorList>
    </citation>
    <scope>NUCLEOTIDE SEQUENCE [LARGE SCALE GENOMIC DNA]</scope>
    <source>
        <strain evidence="5 6">KCTC 23968</strain>
    </source>
</reference>
<dbReference type="InterPro" id="IPR054613">
    <property type="entry name" value="Peptidase_S78_dom"/>
</dbReference>
<organism evidence="5 6">
    <name type="scientific">Litorimonas cladophorae</name>
    <dbReference type="NCBI Taxonomy" id="1220491"/>
    <lineage>
        <taxon>Bacteria</taxon>
        <taxon>Pseudomonadati</taxon>
        <taxon>Pseudomonadota</taxon>
        <taxon>Alphaproteobacteria</taxon>
        <taxon>Maricaulales</taxon>
        <taxon>Robiginitomaculaceae</taxon>
    </lineage>
</organism>
<keyword evidence="3" id="KW-0378">Hydrolase</keyword>
<dbReference type="AlphaFoldDB" id="A0A918NBE5"/>
<evidence type="ECO:0000259" key="4">
    <source>
        <dbReference type="Pfam" id="PF04586"/>
    </source>
</evidence>
<name>A0A918NBE5_9PROT</name>
<gene>
    <name evidence="5" type="ORF">GCM10011309_01000</name>
</gene>
<dbReference type="Proteomes" id="UP000600865">
    <property type="component" value="Unassembled WGS sequence"/>
</dbReference>
<accession>A0A918NBE5</accession>
<keyword evidence="6" id="KW-1185">Reference proteome</keyword>
<feature type="domain" description="Prohead serine protease" evidence="4">
    <location>
        <begin position="7"/>
        <end position="134"/>
    </location>
</feature>
<keyword evidence="2 5" id="KW-0645">Protease</keyword>
<dbReference type="Pfam" id="PF04586">
    <property type="entry name" value="Peptidase_S78"/>
    <property type="match status" value="1"/>
</dbReference>
<dbReference type="NCBIfam" id="TIGR01543">
    <property type="entry name" value="proheadase_HK97"/>
    <property type="match status" value="1"/>
</dbReference>
<evidence type="ECO:0000313" key="6">
    <source>
        <dbReference type="Proteomes" id="UP000600865"/>
    </source>
</evidence>
<evidence type="ECO:0000256" key="1">
    <source>
        <dbReference type="ARBA" id="ARBA00022612"/>
    </source>
</evidence>
<dbReference type="GO" id="GO:0008233">
    <property type="term" value="F:peptidase activity"/>
    <property type="evidence" value="ECO:0007669"/>
    <property type="project" value="UniProtKB-KW"/>
</dbReference>
<evidence type="ECO:0000256" key="2">
    <source>
        <dbReference type="ARBA" id="ARBA00022670"/>
    </source>
</evidence>
<keyword evidence="1" id="KW-1188">Viral release from host cell</keyword>
<dbReference type="EMBL" id="BMYV01000001">
    <property type="protein sequence ID" value="GGX56076.1"/>
    <property type="molecule type" value="Genomic_DNA"/>
</dbReference>
<dbReference type="GO" id="GO:0006508">
    <property type="term" value="P:proteolysis"/>
    <property type="evidence" value="ECO:0007669"/>
    <property type="project" value="UniProtKB-KW"/>
</dbReference>
<evidence type="ECO:0000256" key="3">
    <source>
        <dbReference type="ARBA" id="ARBA00022801"/>
    </source>
</evidence>
<proteinExistence type="predicted"/>
<dbReference type="RefSeq" id="WP_189579834.1">
    <property type="nucleotide sequence ID" value="NZ_BMYV01000001.1"/>
</dbReference>